<dbReference type="STRING" id="796925.A0A137P4U7"/>
<name>A0A137P4U7_CONC2</name>
<dbReference type="OrthoDB" id="252265at2759"/>
<sequence length="150" mass="16398">MTSTITEEDNKFMELCIELAGECIPVESAYNVGAVLVKDGKVLSTGYSRELPGNTHAEECCYKKLSDPQAAIGATIYTTMEPCSKRLSGLTSCTERTLEAGVKRVVIGVKEPKLFVNCEGTQLLKEKGLVISYLEGFEEKCLKVNSHLNI</sequence>
<dbReference type="GO" id="GO:0008835">
    <property type="term" value="F:diaminohydroxyphosphoribosylaminopyrimidine deaminase activity"/>
    <property type="evidence" value="ECO:0007669"/>
    <property type="project" value="TreeGrafter"/>
</dbReference>
<dbReference type="AlphaFoldDB" id="A0A137P4U7"/>
<dbReference type="Pfam" id="PF18785">
    <property type="entry name" value="Inv-AAD"/>
    <property type="match status" value="1"/>
</dbReference>
<accession>A0A137P4U7</accession>
<dbReference type="PANTHER" id="PTHR11079">
    <property type="entry name" value="CYTOSINE DEAMINASE FAMILY MEMBER"/>
    <property type="match status" value="1"/>
</dbReference>
<evidence type="ECO:0000313" key="3">
    <source>
        <dbReference type="Proteomes" id="UP000070444"/>
    </source>
</evidence>
<dbReference type="InterPro" id="IPR016193">
    <property type="entry name" value="Cytidine_deaminase-like"/>
</dbReference>
<dbReference type="PROSITE" id="PS51747">
    <property type="entry name" value="CYT_DCMP_DEAMINASES_2"/>
    <property type="match status" value="1"/>
</dbReference>
<reference evidence="2 3" key="1">
    <citation type="journal article" date="2015" name="Genome Biol. Evol.">
        <title>Phylogenomic analyses indicate that early fungi evolved digesting cell walls of algal ancestors of land plants.</title>
        <authorList>
            <person name="Chang Y."/>
            <person name="Wang S."/>
            <person name="Sekimoto S."/>
            <person name="Aerts A.L."/>
            <person name="Choi C."/>
            <person name="Clum A."/>
            <person name="LaButti K.M."/>
            <person name="Lindquist E.A."/>
            <person name="Yee Ngan C."/>
            <person name="Ohm R.A."/>
            <person name="Salamov A.A."/>
            <person name="Grigoriev I.V."/>
            <person name="Spatafora J.W."/>
            <person name="Berbee M.L."/>
        </authorList>
    </citation>
    <scope>NUCLEOTIDE SEQUENCE [LARGE SCALE GENOMIC DNA]</scope>
    <source>
        <strain evidence="2 3">NRRL 28638</strain>
    </source>
</reference>
<dbReference type="OMA" id="LRQKSWI"/>
<dbReference type="Proteomes" id="UP000070444">
    <property type="component" value="Unassembled WGS sequence"/>
</dbReference>
<proteinExistence type="predicted"/>
<dbReference type="EMBL" id="KQ964514">
    <property type="protein sequence ID" value="KXN70040.1"/>
    <property type="molecule type" value="Genomic_DNA"/>
</dbReference>
<evidence type="ECO:0000313" key="2">
    <source>
        <dbReference type="EMBL" id="KXN70040.1"/>
    </source>
</evidence>
<organism evidence="2 3">
    <name type="scientific">Conidiobolus coronatus (strain ATCC 28846 / CBS 209.66 / NRRL 28638)</name>
    <name type="common">Delacroixia coronata</name>
    <dbReference type="NCBI Taxonomy" id="796925"/>
    <lineage>
        <taxon>Eukaryota</taxon>
        <taxon>Fungi</taxon>
        <taxon>Fungi incertae sedis</taxon>
        <taxon>Zoopagomycota</taxon>
        <taxon>Entomophthoromycotina</taxon>
        <taxon>Entomophthoromycetes</taxon>
        <taxon>Entomophthorales</taxon>
        <taxon>Ancylistaceae</taxon>
        <taxon>Conidiobolus</taxon>
    </lineage>
</organism>
<feature type="domain" description="CMP/dCMP-type deaminase" evidence="1">
    <location>
        <begin position="7"/>
        <end position="131"/>
    </location>
</feature>
<protein>
    <submittedName>
        <fullName evidence="2">Cytidine deaminase-like protein</fullName>
    </submittedName>
</protein>
<dbReference type="Gene3D" id="3.40.140.10">
    <property type="entry name" value="Cytidine Deaminase, domain 2"/>
    <property type="match status" value="1"/>
</dbReference>
<gene>
    <name evidence="2" type="ORF">CONCODRAFT_79013</name>
</gene>
<dbReference type="GO" id="GO:0006139">
    <property type="term" value="P:nucleobase-containing compound metabolic process"/>
    <property type="evidence" value="ECO:0007669"/>
    <property type="project" value="UniProtKB-ARBA"/>
</dbReference>
<dbReference type="PANTHER" id="PTHR11079:SF162">
    <property type="entry name" value="RIBOFLAVIN BIOSYNTHESIS PROTEIN PYRD, CHLOROPLASTIC"/>
    <property type="match status" value="1"/>
</dbReference>
<evidence type="ECO:0000259" key="1">
    <source>
        <dbReference type="PROSITE" id="PS51747"/>
    </source>
</evidence>
<keyword evidence="3" id="KW-1185">Reference proteome</keyword>
<dbReference type="InterPro" id="IPR002125">
    <property type="entry name" value="CMP_dCMP_dom"/>
</dbReference>
<dbReference type="SUPFAM" id="SSF53927">
    <property type="entry name" value="Cytidine deaminase-like"/>
    <property type="match status" value="1"/>
</dbReference>